<keyword evidence="8" id="KW-0676">Redox-active center</keyword>
<evidence type="ECO:0000256" key="3">
    <source>
        <dbReference type="ARBA" id="ARBA00013017"/>
    </source>
</evidence>
<evidence type="ECO:0000256" key="12">
    <source>
        <dbReference type="ARBA" id="ARBA00049091"/>
    </source>
</evidence>
<organism evidence="14 15">
    <name type="scientific">Aeromicrobium ginsengisoli</name>
    <dbReference type="NCBI Taxonomy" id="363867"/>
    <lineage>
        <taxon>Bacteria</taxon>
        <taxon>Bacillati</taxon>
        <taxon>Actinomycetota</taxon>
        <taxon>Actinomycetes</taxon>
        <taxon>Propionibacteriales</taxon>
        <taxon>Nocardioidaceae</taxon>
        <taxon>Aeromicrobium</taxon>
    </lineage>
</organism>
<evidence type="ECO:0000313" key="15">
    <source>
        <dbReference type="Proteomes" id="UP000380867"/>
    </source>
</evidence>
<dbReference type="EMBL" id="SDPQ02000001">
    <property type="protein sequence ID" value="KAA1400114.1"/>
    <property type="molecule type" value="Genomic_DNA"/>
</dbReference>
<evidence type="ECO:0000256" key="6">
    <source>
        <dbReference type="ARBA" id="ARBA00023002"/>
    </source>
</evidence>
<dbReference type="Proteomes" id="UP000380867">
    <property type="component" value="Unassembled WGS sequence"/>
</dbReference>
<sequence>MPMTTRLQPGDTAPDFTLTNDEGQEVTLSDLKDQKVIVYFYPAAMTPGCTKQACDFSDSIDRLQAEGYTVLGISPDKPEKLAKFRERDGLTITLLSDPDRSVLEAWGAFGEKKLYGKVVEGVIRSTFVVDAGTITLAQYNVKATGHVAKLRKDLGLGA</sequence>
<dbReference type="GO" id="GO:0045454">
    <property type="term" value="P:cell redox homeostasis"/>
    <property type="evidence" value="ECO:0007669"/>
    <property type="project" value="TreeGrafter"/>
</dbReference>
<proteinExistence type="inferred from homology"/>
<evidence type="ECO:0000256" key="1">
    <source>
        <dbReference type="ARBA" id="ARBA00003330"/>
    </source>
</evidence>
<dbReference type="InterPro" id="IPR050924">
    <property type="entry name" value="Peroxiredoxin_BCP/PrxQ"/>
</dbReference>
<dbReference type="InterPro" id="IPR000866">
    <property type="entry name" value="AhpC/TSA"/>
</dbReference>
<dbReference type="SUPFAM" id="SSF52833">
    <property type="entry name" value="Thioredoxin-like"/>
    <property type="match status" value="1"/>
</dbReference>
<dbReference type="GO" id="GO:0034599">
    <property type="term" value="P:cellular response to oxidative stress"/>
    <property type="evidence" value="ECO:0007669"/>
    <property type="project" value="TreeGrafter"/>
</dbReference>
<comment type="similarity">
    <text evidence="10">Belongs to the peroxiredoxin family. BCP/PrxQ subfamily.</text>
</comment>
<keyword evidence="4 14" id="KW-0575">Peroxidase</keyword>
<dbReference type="AlphaFoldDB" id="A0A5M4FIW1"/>
<evidence type="ECO:0000256" key="7">
    <source>
        <dbReference type="ARBA" id="ARBA00023157"/>
    </source>
</evidence>
<comment type="caution">
    <text evidence="14">The sequence shown here is derived from an EMBL/GenBank/DDBJ whole genome shotgun (WGS) entry which is preliminary data.</text>
</comment>
<evidence type="ECO:0000256" key="9">
    <source>
        <dbReference type="ARBA" id="ARBA00032824"/>
    </source>
</evidence>
<keyword evidence="5" id="KW-0049">Antioxidant</keyword>
<feature type="domain" description="Thioredoxin" evidence="13">
    <location>
        <begin position="7"/>
        <end position="149"/>
    </location>
</feature>
<dbReference type="PANTHER" id="PTHR42801:SF4">
    <property type="entry name" value="AHPC_TSA FAMILY PROTEIN"/>
    <property type="match status" value="1"/>
</dbReference>
<evidence type="ECO:0000256" key="4">
    <source>
        <dbReference type="ARBA" id="ARBA00022559"/>
    </source>
</evidence>
<dbReference type="InterPro" id="IPR013766">
    <property type="entry name" value="Thioredoxin_domain"/>
</dbReference>
<evidence type="ECO:0000259" key="13">
    <source>
        <dbReference type="PROSITE" id="PS51352"/>
    </source>
</evidence>
<comment type="function">
    <text evidence="1">Thiol-specific peroxidase that catalyzes the reduction of hydrogen peroxide and organic hydroperoxides to water and alcohols, respectively. Plays a role in cell protection against oxidative stress by detoxifying peroxides and as sensor of hydrogen peroxide-mediated signaling events.</text>
</comment>
<dbReference type="Gene3D" id="3.40.30.10">
    <property type="entry name" value="Glutaredoxin"/>
    <property type="match status" value="1"/>
</dbReference>
<comment type="catalytic activity">
    <reaction evidence="12">
        <text>a hydroperoxide + [thioredoxin]-dithiol = an alcohol + [thioredoxin]-disulfide + H2O</text>
        <dbReference type="Rhea" id="RHEA:62620"/>
        <dbReference type="Rhea" id="RHEA-COMP:10698"/>
        <dbReference type="Rhea" id="RHEA-COMP:10700"/>
        <dbReference type="ChEBI" id="CHEBI:15377"/>
        <dbReference type="ChEBI" id="CHEBI:29950"/>
        <dbReference type="ChEBI" id="CHEBI:30879"/>
        <dbReference type="ChEBI" id="CHEBI:35924"/>
        <dbReference type="ChEBI" id="CHEBI:50058"/>
        <dbReference type="EC" id="1.11.1.24"/>
    </reaction>
</comment>
<dbReference type="NCBIfam" id="NF006960">
    <property type="entry name" value="PRK09437.1"/>
    <property type="match status" value="1"/>
</dbReference>
<evidence type="ECO:0000256" key="5">
    <source>
        <dbReference type="ARBA" id="ARBA00022862"/>
    </source>
</evidence>
<dbReference type="CDD" id="cd03017">
    <property type="entry name" value="PRX_BCP"/>
    <property type="match status" value="1"/>
</dbReference>
<evidence type="ECO:0000256" key="10">
    <source>
        <dbReference type="ARBA" id="ARBA00038489"/>
    </source>
</evidence>
<keyword evidence="7" id="KW-1015">Disulfide bond</keyword>
<dbReference type="EC" id="1.11.1.24" evidence="3"/>
<accession>A0A5M4FIW1</accession>
<evidence type="ECO:0000313" key="14">
    <source>
        <dbReference type="EMBL" id="KAA1400114.1"/>
    </source>
</evidence>
<dbReference type="PANTHER" id="PTHR42801">
    <property type="entry name" value="THIOREDOXIN-DEPENDENT PEROXIDE REDUCTASE"/>
    <property type="match status" value="1"/>
</dbReference>
<keyword evidence="6 14" id="KW-0560">Oxidoreductase</keyword>
<comment type="subunit">
    <text evidence="2">Monomer.</text>
</comment>
<dbReference type="PROSITE" id="PS51352">
    <property type="entry name" value="THIOREDOXIN_2"/>
    <property type="match status" value="1"/>
</dbReference>
<dbReference type="OrthoDB" id="9812811at2"/>
<dbReference type="GO" id="GO:0008379">
    <property type="term" value="F:thioredoxin peroxidase activity"/>
    <property type="evidence" value="ECO:0007669"/>
    <property type="project" value="TreeGrafter"/>
</dbReference>
<evidence type="ECO:0000256" key="11">
    <source>
        <dbReference type="ARBA" id="ARBA00041373"/>
    </source>
</evidence>
<name>A0A5M4FIW1_9ACTN</name>
<dbReference type="InterPro" id="IPR036249">
    <property type="entry name" value="Thioredoxin-like_sf"/>
</dbReference>
<evidence type="ECO:0000256" key="8">
    <source>
        <dbReference type="ARBA" id="ARBA00023284"/>
    </source>
</evidence>
<keyword evidence="15" id="KW-1185">Reference proteome</keyword>
<reference evidence="14" key="1">
    <citation type="submission" date="2019-09" db="EMBL/GenBank/DDBJ databases">
        <authorList>
            <person name="Li J."/>
        </authorList>
    </citation>
    <scope>NUCLEOTIDE SEQUENCE [LARGE SCALE GENOMIC DNA]</scope>
    <source>
        <strain evidence="14">JCM 14732</strain>
    </source>
</reference>
<evidence type="ECO:0000256" key="2">
    <source>
        <dbReference type="ARBA" id="ARBA00011245"/>
    </source>
</evidence>
<gene>
    <name evidence="14" type="ORF">ESP70_005080</name>
</gene>
<dbReference type="Pfam" id="PF00578">
    <property type="entry name" value="AhpC-TSA"/>
    <property type="match status" value="1"/>
</dbReference>
<protein>
    <recommendedName>
        <fullName evidence="3">thioredoxin-dependent peroxiredoxin</fullName>
        <ecNumber evidence="3">1.11.1.24</ecNumber>
    </recommendedName>
    <alternativeName>
        <fullName evidence="11">Bacterioferritin comigratory protein</fullName>
    </alternativeName>
    <alternativeName>
        <fullName evidence="9">Thioredoxin peroxidase</fullName>
    </alternativeName>
</protein>
<dbReference type="GO" id="GO:0005737">
    <property type="term" value="C:cytoplasm"/>
    <property type="evidence" value="ECO:0007669"/>
    <property type="project" value="TreeGrafter"/>
</dbReference>
<dbReference type="FunFam" id="3.40.30.10:FF:000007">
    <property type="entry name" value="Thioredoxin-dependent thiol peroxidase"/>
    <property type="match status" value="1"/>
</dbReference>